<gene>
    <name evidence="1" type="ORF">ElyMa_003570000</name>
</gene>
<evidence type="ECO:0000313" key="1">
    <source>
        <dbReference type="EMBL" id="GFR61916.1"/>
    </source>
</evidence>
<comment type="caution">
    <text evidence="1">The sequence shown here is derived from an EMBL/GenBank/DDBJ whole genome shotgun (WGS) entry which is preliminary data.</text>
</comment>
<keyword evidence="2" id="KW-1185">Reference proteome</keyword>
<evidence type="ECO:0000313" key="2">
    <source>
        <dbReference type="Proteomes" id="UP000762676"/>
    </source>
</evidence>
<protein>
    <submittedName>
        <fullName evidence="1">Histone-lysine N-methyltransferase SETMAR</fullName>
    </submittedName>
</protein>
<proteinExistence type="predicted"/>
<name>A0AAV4EN19_9GAST</name>
<dbReference type="AlphaFoldDB" id="A0AAV4EN19"/>
<organism evidence="1 2">
    <name type="scientific">Elysia marginata</name>
    <dbReference type="NCBI Taxonomy" id="1093978"/>
    <lineage>
        <taxon>Eukaryota</taxon>
        <taxon>Metazoa</taxon>
        <taxon>Spiralia</taxon>
        <taxon>Lophotrochozoa</taxon>
        <taxon>Mollusca</taxon>
        <taxon>Gastropoda</taxon>
        <taxon>Heterobranchia</taxon>
        <taxon>Euthyneura</taxon>
        <taxon>Panpulmonata</taxon>
        <taxon>Sacoglossa</taxon>
        <taxon>Placobranchoidea</taxon>
        <taxon>Plakobranchidae</taxon>
        <taxon>Elysia</taxon>
    </lineage>
</organism>
<sequence length="122" mass="14034">MATTIKKWSKLEGQFINAFLYCNPLDRLRDAIRRKKPGLLRRGFVLQDDDATPHSANLAQQWLQRSATVGKFFLILPKIQTPYPLTVTGSYLLSHQSFIHKHSPMRLSPPSPFFVPLNEQMI</sequence>
<accession>A0AAV4EN19</accession>
<dbReference type="Gene3D" id="3.30.420.10">
    <property type="entry name" value="Ribonuclease H-like superfamily/Ribonuclease H"/>
    <property type="match status" value="1"/>
</dbReference>
<reference evidence="1 2" key="1">
    <citation type="journal article" date="2021" name="Elife">
        <title>Chloroplast acquisition without the gene transfer in kleptoplastic sea slugs, Plakobranchus ocellatus.</title>
        <authorList>
            <person name="Maeda T."/>
            <person name="Takahashi S."/>
            <person name="Yoshida T."/>
            <person name="Shimamura S."/>
            <person name="Takaki Y."/>
            <person name="Nagai Y."/>
            <person name="Toyoda A."/>
            <person name="Suzuki Y."/>
            <person name="Arimoto A."/>
            <person name="Ishii H."/>
            <person name="Satoh N."/>
            <person name="Nishiyama T."/>
            <person name="Hasebe M."/>
            <person name="Maruyama T."/>
            <person name="Minagawa J."/>
            <person name="Obokata J."/>
            <person name="Shigenobu S."/>
        </authorList>
    </citation>
    <scope>NUCLEOTIDE SEQUENCE [LARGE SCALE GENOMIC DNA]</scope>
</reference>
<dbReference type="InterPro" id="IPR036397">
    <property type="entry name" value="RNaseH_sf"/>
</dbReference>
<dbReference type="Proteomes" id="UP000762676">
    <property type="component" value="Unassembled WGS sequence"/>
</dbReference>
<dbReference type="EMBL" id="BMAT01007310">
    <property type="protein sequence ID" value="GFR61916.1"/>
    <property type="molecule type" value="Genomic_DNA"/>
</dbReference>
<dbReference type="GO" id="GO:0003676">
    <property type="term" value="F:nucleic acid binding"/>
    <property type="evidence" value="ECO:0007669"/>
    <property type="project" value="InterPro"/>
</dbReference>